<dbReference type="InterPro" id="IPR051918">
    <property type="entry name" value="STPP_CPPED1"/>
</dbReference>
<sequence length="493" mass="55514">MQARAFRSNALFGGKLGSSRLKRHFQVRAAPISDHGLVSQRFGSRSLDNFRIGIMGDLHLSPEQMHLFHEARDQMLQKFLTDSDGQPLRGARICQLGDTGHSKHASGSRACAQFARNFLDSFSGVPRAVVLGNHDMEGDEFPTDPDNLEAWQEVWQQPHHWAAELGHVLAIGLSTTRYRSNKYSHHEVYIDEDQMAWFERTLEANQHRPVIVFTHAPPQGCGLKVLQEVHVKNRCAWLNHSDRPERFIKLVERYPNIKLWFSGHFHLSHNYEDSISVVGGTAFVQTGVIGECNRDGHRQSRLLSGDARGFQLHTIDHNSGEVRLDMAHEWDSQEAPQPILHEDKLIPSPSAGWLTSQLDCSTASPQGPVKPAQRTEWFPVGFPKMLALQGSTLLEYDMRTFAPVGLLGKVPPGCRVRLLDASGAEIQPPYSSSIQAQTVEVVDEMTGGSTRYPRNEQGGFFLTYQPNKWRLRQQQLMEEREARIAARDLAAAQ</sequence>
<dbReference type="InterPro" id="IPR004843">
    <property type="entry name" value="Calcineurin-like_PHP"/>
</dbReference>
<evidence type="ECO:0000313" key="3">
    <source>
        <dbReference type="EMBL" id="CAE0495211.1"/>
    </source>
</evidence>
<evidence type="ECO:0000313" key="2">
    <source>
        <dbReference type="EMBL" id="CAE0495210.1"/>
    </source>
</evidence>
<dbReference type="Gene3D" id="3.60.21.10">
    <property type="match status" value="1"/>
</dbReference>
<dbReference type="GO" id="GO:0016787">
    <property type="term" value="F:hydrolase activity"/>
    <property type="evidence" value="ECO:0007669"/>
    <property type="project" value="InterPro"/>
</dbReference>
<dbReference type="Pfam" id="PF00149">
    <property type="entry name" value="Metallophos"/>
    <property type="match status" value="1"/>
</dbReference>
<feature type="domain" description="Calcineurin-like phosphoesterase" evidence="1">
    <location>
        <begin position="50"/>
        <end position="266"/>
    </location>
</feature>
<dbReference type="InterPro" id="IPR029052">
    <property type="entry name" value="Metallo-depent_PP-like"/>
</dbReference>
<dbReference type="PANTHER" id="PTHR43143">
    <property type="entry name" value="METALLOPHOSPHOESTERASE, CALCINEURIN SUPERFAMILY"/>
    <property type="match status" value="1"/>
</dbReference>
<gene>
    <name evidence="2" type="ORF">DTER00134_LOCUS10283</name>
    <name evidence="3" type="ORF">DTER00134_LOCUS10284</name>
</gene>
<dbReference type="AlphaFoldDB" id="A0A6S8KJV6"/>
<accession>A0A6S8KJV6</accession>
<reference evidence="2" key="1">
    <citation type="submission" date="2021-01" db="EMBL/GenBank/DDBJ databases">
        <authorList>
            <person name="Corre E."/>
            <person name="Pelletier E."/>
            <person name="Niang G."/>
            <person name="Scheremetjew M."/>
            <person name="Finn R."/>
            <person name="Kale V."/>
            <person name="Holt S."/>
            <person name="Cochrane G."/>
            <person name="Meng A."/>
            <person name="Brown T."/>
            <person name="Cohen L."/>
        </authorList>
    </citation>
    <scope>NUCLEOTIDE SEQUENCE</scope>
    <source>
        <strain evidence="2">CCMP1320</strain>
    </source>
</reference>
<protein>
    <recommendedName>
        <fullName evidence="1">Calcineurin-like phosphoesterase domain-containing protein</fullName>
    </recommendedName>
</protein>
<name>A0A6S8KJV6_DUNTE</name>
<dbReference type="EMBL" id="HBIP01017475">
    <property type="protein sequence ID" value="CAE0495210.1"/>
    <property type="molecule type" value="Transcribed_RNA"/>
</dbReference>
<dbReference type="SUPFAM" id="SSF56300">
    <property type="entry name" value="Metallo-dependent phosphatases"/>
    <property type="match status" value="1"/>
</dbReference>
<dbReference type="EMBL" id="HBIP01017476">
    <property type="protein sequence ID" value="CAE0495211.1"/>
    <property type="molecule type" value="Transcribed_RNA"/>
</dbReference>
<proteinExistence type="predicted"/>
<dbReference type="PANTHER" id="PTHR43143:SF4">
    <property type="entry name" value="CALCINEURIN-LIKE PHOSPHOESTERASE DOMAIN-CONTAINING PROTEIN"/>
    <property type="match status" value="1"/>
</dbReference>
<organism evidence="2">
    <name type="scientific">Dunaliella tertiolecta</name>
    <name type="common">Green alga</name>
    <dbReference type="NCBI Taxonomy" id="3047"/>
    <lineage>
        <taxon>Eukaryota</taxon>
        <taxon>Viridiplantae</taxon>
        <taxon>Chlorophyta</taxon>
        <taxon>core chlorophytes</taxon>
        <taxon>Chlorophyceae</taxon>
        <taxon>CS clade</taxon>
        <taxon>Chlamydomonadales</taxon>
        <taxon>Dunaliellaceae</taxon>
        <taxon>Dunaliella</taxon>
    </lineage>
</organism>
<evidence type="ECO:0000259" key="1">
    <source>
        <dbReference type="Pfam" id="PF00149"/>
    </source>
</evidence>